<dbReference type="OrthoDB" id="5296at2759"/>
<evidence type="ECO:0000313" key="4">
    <source>
        <dbReference type="EMBL" id="KAH3768848.1"/>
    </source>
</evidence>
<protein>
    <recommendedName>
        <fullName evidence="6">C-factor</fullName>
    </recommendedName>
</protein>
<name>A0A9D4DWN8_DREPO</name>
<evidence type="ECO:0000313" key="5">
    <source>
        <dbReference type="Proteomes" id="UP000828390"/>
    </source>
</evidence>
<reference evidence="4" key="1">
    <citation type="journal article" date="2019" name="bioRxiv">
        <title>The Genome of the Zebra Mussel, Dreissena polymorpha: A Resource for Invasive Species Research.</title>
        <authorList>
            <person name="McCartney M.A."/>
            <person name="Auch B."/>
            <person name="Kono T."/>
            <person name="Mallez S."/>
            <person name="Zhang Y."/>
            <person name="Obille A."/>
            <person name="Becker A."/>
            <person name="Abrahante J.E."/>
            <person name="Garbe J."/>
            <person name="Badalamenti J.P."/>
            <person name="Herman A."/>
            <person name="Mangelson H."/>
            <person name="Liachko I."/>
            <person name="Sullivan S."/>
            <person name="Sone E.D."/>
            <person name="Koren S."/>
            <person name="Silverstein K.A.T."/>
            <person name="Beckman K.B."/>
            <person name="Gohl D.M."/>
        </authorList>
    </citation>
    <scope>NUCLEOTIDE SEQUENCE</scope>
    <source>
        <strain evidence="4">Duluth1</strain>
        <tissue evidence="4">Whole animal</tissue>
    </source>
</reference>
<proteinExistence type="inferred from homology"/>
<dbReference type="EMBL" id="JAIWYP010000009">
    <property type="protein sequence ID" value="KAH3768848.1"/>
    <property type="molecule type" value="Genomic_DNA"/>
</dbReference>
<dbReference type="PRINTS" id="PR00081">
    <property type="entry name" value="GDHRDH"/>
</dbReference>
<dbReference type="InterPro" id="IPR051468">
    <property type="entry name" value="Fungal_SecMetab_SDRs"/>
</dbReference>
<dbReference type="Gene3D" id="3.40.50.720">
    <property type="entry name" value="NAD(P)-binding Rossmann-like Domain"/>
    <property type="match status" value="1"/>
</dbReference>
<keyword evidence="2" id="KW-0560">Oxidoreductase</keyword>
<comment type="caution">
    <text evidence="4">The sequence shown here is derived from an EMBL/GenBank/DDBJ whole genome shotgun (WGS) entry which is preliminary data.</text>
</comment>
<organism evidence="4 5">
    <name type="scientific">Dreissena polymorpha</name>
    <name type="common">Zebra mussel</name>
    <name type="synonym">Mytilus polymorpha</name>
    <dbReference type="NCBI Taxonomy" id="45954"/>
    <lineage>
        <taxon>Eukaryota</taxon>
        <taxon>Metazoa</taxon>
        <taxon>Spiralia</taxon>
        <taxon>Lophotrochozoa</taxon>
        <taxon>Mollusca</taxon>
        <taxon>Bivalvia</taxon>
        <taxon>Autobranchia</taxon>
        <taxon>Heteroconchia</taxon>
        <taxon>Euheterodonta</taxon>
        <taxon>Imparidentia</taxon>
        <taxon>Neoheterodontei</taxon>
        <taxon>Myida</taxon>
        <taxon>Dreissenoidea</taxon>
        <taxon>Dreissenidae</taxon>
        <taxon>Dreissena</taxon>
    </lineage>
</organism>
<dbReference type="SUPFAM" id="SSF51735">
    <property type="entry name" value="NAD(P)-binding Rossmann-fold domains"/>
    <property type="match status" value="1"/>
</dbReference>
<keyword evidence="5" id="KW-1185">Reference proteome</keyword>
<dbReference type="InterPro" id="IPR036291">
    <property type="entry name" value="NAD(P)-bd_dom_sf"/>
</dbReference>
<dbReference type="AlphaFoldDB" id="A0A9D4DWN8"/>
<gene>
    <name evidence="4" type="ORF">DPMN_170064</name>
</gene>
<comment type="similarity">
    <text evidence="3">Belongs to the short-chain dehydrogenases/reductases (SDR) family.</text>
</comment>
<evidence type="ECO:0008006" key="6">
    <source>
        <dbReference type="Google" id="ProtNLM"/>
    </source>
</evidence>
<evidence type="ECO:0000256" key="3">
    <source>
        <dbReference type="RuleBase" id="RU000363"/>
    </source>
</evidence>
<evidence type="ECO:0000256" key="2">
    <source>
        <dbReference type="ARBA" id="ARBA00023002"/>
    </source>
</evidence>
<dbReference type="CDD" id="cd05325">
    <property type="entry name" value="carb_red_sniffer_like_SDR_c"/>
    <property type="match status" value="1"/>
</dbReference>
<dbReference type="InterPro" id="IPR002347">
    <property type="entry name" value="SDR_fam"/>
</dbReference>
<dbReference type="PANTHER" id="PTHR43544:SF7">
    <property type="entry name" value="NADB-LER2"/>
    <property type="match status" value="1"/>
</dbReference>
<dbReference type="Pfam" id="PF00106">
    <property type="entry name" value="adh_short"/>
    <property type="match status" value="1"/>
</dbReference>
<dbReference type="Proteomes" id="UP000828390">
    <property type="component" value="Unassembled WGS sequence"/>
</dbReference>
<keyword evidence="1" id="KW-0521">NADP</keyword>
<dbReference type="GO" id="GO:0005737">
    <property type="term" value="C:cytoplasm"/>
    <property type="evidence" value="ECO:0007669"/>
    <property type="project" value="TreeGrafter"/>
</dbReference>
<dbReference type="PRINTS" id="PR00080">
    <property type="entry name" value="SDRFAMILY"/>
</dbReference>
<dbReference type="PANTHER" id="PTHR43544">
    <property type="entry name" value="SHORT-CHAIN DEHYDROGENASE/REDUCTASE"/>
    <property type="match status" value="1"/>
</dbReference>
<accession>A0A9D4DWN8</accession>
<dbReference type="GO" id="GO:0016491">
    <property type="term" value="F:oxidoreductase activity"/>
    <property type="evidence" value="ECO:0007669"/>
    <property type="project" value="UniProtKB-KW"/>
</dbReference>
<reference evidence="4" key="2">
    <citation type="submission" date="2020-11" db="EMBL/GenBank/DDBJ databases">
        <authorList>
            <person name="McCartney M.A."/>
            <person name="Auch B."/>
            <person name="Kono T."/>
            <person name="Mallez S."/>
            <person name="Becker A."/>
            <person name="Gohl D.M."/>
            <person name="Silverstein K.A.T."/>
            <person name="Koren S."/>
            <person name="Bechman K.B."/>
            <person name="Herman A."/>
            <person name="Abrahante J.E."/>
            <person name="Garbe J."/>
        </authorList>
    </citation>
    <scope>NUCLEOTIDE SEQUENCE</scope>
    <source>
        <strain evidence="4">Duluth1</strain>
        <tissue evidence="4">Whole animal</tissue>
    </source>
</reference>
<sequence length="262" mass="28468">MRLWFKVNYFGKRRMKIGSVLVTGANRGLGLEFVRQFLALPTPPEHVISACRNPDGAKDLHDLKNKHKNLSIVKVDLNDTEHLEEAVKEVEATLGNSGLNLLINNAGIASRDNLDTITAEEMMRHFRVNTVGPLMVTKVFLPLLRKAAGSGGEGASINQATVCSISSGVGSIGENDSGGAYAYRTSKAGLNMITKNMSIDLKKDGIIVVSIHPGWLKTDMGGPNATMEADVMAKKIIDLMGTFTSDEFTGKLYHFSGRVMQF</sequence>
<evidence type="ECO:0000256" key="1">
    <source>
        <dbReference type="ARBA" id="ARBA00022857"/>
    </source>
</evidence>